<dbReference type="Gene3D" id="3.40.50.2300">
    <property type="match status" value="2"/>
</dbReference>
<comment type="caution">
    <text evidence="5">The sequence shown here is derived from an EMBL/GenBank/DDBJ whole genome shotgun (WGS) entry which is preliminary data.</text>
</comment>
<dbReference type="InterPro" id="IPR028082">
    <property type="entry name" value="Peripla_BP_I"/>
</dbReference>
<keyword evidence="3" id="KW-0804">Transcription</keyword>
<dbReference type="SUPFAM" id="SSF47413">
    <property type="entry name" value="lambda repressor-like DNA-binding domains"/>
    <property type="match status" value="1"/>
</dbReference>
<evidence type="ECO:0000256" key="3">
    <source>
        <dbReference type="ARBA" id="ARBA00023163"/>
    </source>
</evidence>
<dbReference type="SUPFAM" id="SSF53822">
    <property type="entry name" value="Periplasmic binding protein-like I"/>
    <property type="match status" value="1"/>
</dbReference>
<dbReference type="CDD" id="cd01392">
    <property type="entry name" value="HTH_LacI"/>
    <property type="match status" value="1"/>
</dbReference>
<dbReference type="PANTHER" id="PTHR30146:SF109">
    <property type="entry name" value="HTH-TYPE TRANSCRIPTIONAL REGULATOR GALS"/>
    <property type="match status" value="1"/>
</dbReference>
<evidence type="ECO:0000256" key="2">
    <source>
        <dbReference type="ARBA" id="ARBA00023125"/>
    </source>
</evidence>
<dbReference type="AlphaFoldDB" id="A0AA45C6J5"/>
<dbReference type="Proteomes" id="UP000245921">
    <property type="component" value="Unassembled WGS sequence"/>
</dbReference>
<keyword evidence="2 5" id="KW-0238">DNA-binding</keyword>
<dbReference type="Pfam" id="PF00356">
    <property type="entry name" value="LacI"/>
    <property type="match status" value="1"/>
</dbReference>
<protein>
    <submittedName>
        <fullName evidence="5">DNA-binding LacI/PurR family transcriptional regulator</fullName>
    </submittedName>
</protein>
<keyword evidence="6" id="KW-1185">Reference proteome</keyword>
<gene>
    <name evidence="5" type="ORF">C7380_11080</name>
</gene>
<proteinExistence type="predicted"/>
<keyword evidence="1" id="KW-0805">Transcription regulation</keyword>
<sequence length="323" mass="37637">MINMKYIAKKAGVSPSTVSRAISNPNMVNEKTRNKILKIVDEYNFIPSSNARALKGKNTNIILFSFGDDINSIVKSKFYQVLLGKIQEKYEQNNYNLIMSLHVKQSEINSIKKLNSANIIDLTILASPEKKDKRIFELNKLEKKYLVLGNPKMDFDFNYIDFDNNYGGKLAFKYLKKFNPKKYLILGMKKNYDVISKRIDGFLSESNKDDNIEVITEIDPKNVKKYLKNTKIEKNTAIFCLCDEMAVETSKILLEKNFLFDKDFFCLGYDGLIDTFEYKNKEYKMKSIYQNIDLYIQNIYDASIDIINENKKVNKLIYPEMIL</sequence>
<accession>A0AA45C6J5</accession>
<organism evidence="5 6">
    <name type="scientific">Oceanotoga teriensis</name>
    <dbReference type="NCBI Taxonomy" id="515440"/>
    <lineage>
        <taxon>Bacteria</taxon>
        <taxon>Thermotogati</taxon>
        <taxon>Thermotogota</taxon>
        <taxon>Thermotogae</taxon>
        <taxon>Petrotogales</taxon>
        <taxon>Petrotogaceae</taxon>
        <taxon>Oceanotoga</taxon>
    </lineage>
</organism>
<evidence type="ECO:0000256" key="1">
    <source>
        <dbReference type="ARBA" id="ARBA00023015"/>
    </source>
</evidence>
<dbReference type="GO" id="GO:0000976">
    <property type="term" value="F:transcription cis-regulatory region binding"/>
    <property type="evidence" value="ECO:0007669"/>
    <property type="project" value="TreeGrafter"/>
</dbReference>
<dbReference type="GO" id="GO:0003700">
    <property type="term" value="F:DNA-binding transcription factor activity"/>
    <property type="evidence" value="ECO:0007669"/>
    <property type="project" value="TreeGrafter"/>
</dbReference>
<evidence type="ECO:0000313" key="6">
    <source>
        <dbReference type="Proteomes" id="UP000245921"/>
    </source>
</evidence>
<dbReference type="InterPro" id="IPR000843">
    <property type="entry name" value="HTH_LacI"/>
</dbReference>
<evidence type="ECO:0000313" key="5">
    <source>
        <dbReference type="EMBL" id="PWJ92087.1"/>
    </source>
</evidence>
<dbReference type="InterPro" id="IPR010982">
    <property type="entry name" value="Lambda_DNA-bd_dom_sf"/>
</dbReference>
<reference evidence="5 6" key="1">
    <citation type="submission" date="2018-05" db="EMBL/GenBank/DDBJ databases">
        <title>Genomic Encyclopedia of Type Strains, Phase IV (KMG-IV): sequencing the most valuable type-strain genomes for metagenomic binning, comparative biology and taxonomic classification.</title>
        <authorList>
            <person name="Goeker M."/>
        </authorList>
    </citation>
    <scope>NUCLEOTIDE SEQUENCE [LARGE SCALE GENOMIC DNA]</scope>
    <source>
        <strain evidence="5 6">DSM 24906</strain>
    </source>
</reference>
<dbReference type="PANTHER" id="PTHR30146">
    <property type="entry name" value="LACI-RELATED TRANSCRIPTIONAL REPRESSOR"/>
    <property type="match status" value="1"/>
</dbReference>
<dbReference type="EMBL" id="QGGI01000010">
    <property type="protein sequence ID" value="PWJ92087.1"/>
    <property type="molecule type" value="Genomic_DNA"/>
</dbReference>
<dbReference type="RefSeq" id="WP_109605006.1">
    <property type="nucleotide sequence ID" value="NZ_QGGI01000010.1"/>
</dbReference>
<dbReference type="PROSITE" id="PS50932">
    <property type="entry name" value="HTH_LACI_2"/>
    <property type="match status" value="1"/>
</dbReference>
<feature type="domain" description="HTH lacI-type" evidence="4">
    <location>
        <begin position="2"/>
        <end position="56"/>
    </location>
</feature>
<name>A0AA45C6J5_9BACT</name>
<dbReference type="SMART" id="SM00354">
    <property type="entry name" value="HTH_LACI"/>
    <property type="match status" value="1"/>
</dbReference>
<evidence type="ECO:0000259" key="4">
    <source>
        <dbReference type="PROSITE" id="PS50932"/>
    </source>
</evidence>
<dbReference type="Gene3D" id="1.10.260.40">
    <property type="entry name" value="lambda repressor-like DNA-binding domains"/>
    <property type="match status" value="1"/>
</dbReference>